<dbReference type="PANTHER" id="PTHR34133:SF8">
    <property type="entry name" value="OS07G0633000 PROTEIN"/>
    <property type="match status" value="1"/>
</dbReference>
<evidence type="ECO:0000313" key="2">
    <source>
        <dbReference type="RefSeq" id="XP_004489420.1"/>
    </source>
</evidence>
<dbReference type="Proteomes" id="UP000087171">
    <property type="component" value="Chromosome Ca2"/>
</dbReference>
<dbReference type="PANTHER" id="PTHR34133">
    <property type="entry name" value="OS07G0633000 PROTEIN"/>
    <property type="match status" value="1"/>
</dbReference>
<dbReference type="OrthoDB" id="496281at2759"/>
<dbReference type="InterPro" id="IPR018971">
    <property type="entry name" value="DUF1997"/>
</dbReference>
<dbReference type="Pfam" id="PF09366">
    <property type="entry name" value="DUF1997"/>
    <property type="match status" value="1"/>
</dbReference>
<dbReference type="STRING" id="3827.A0A1S2XHF7"/>
<dbReference type="eggNOG" id="ENOG502QSJN">
    <property type="taxonomic scope" value="Eukaryota"/>
</dbReference>
<organism evidence="1 2">
    <name type="scientific">Cicer arietinum</name>
    <name type="common">Chickpea</name>
    <name type="synonym">Garbanzo</name>
    <dbReference type="NCBI Taxonomy" id="3827"/>
    <lineage>
        <taxon>Eukaryota</taxon>
        <taxon>Viridiplantae</taxon>
        <taxon>Streptophyta</taxon>
        <taxon>Embryophyta</taxon>
        <taxon>Tracheophyta</taxon>
        <taxon>Spermatophyta</taxon>
        <taxon>Magnoliopsida</taxon>
        <taxon>eudicotyledons</taxon>
        <taxon>Gunneridae</taxon>
        <taxon>Pentapetalae</taxon>
        <taxon>rosids</taxon>
        <taxon>fabids</taxon>
        <taxon>Fabales</taxon>
        <taxon>Fabaceae</taxon>
        <taxon>Papilionoideae</taxon>
        <taxon>50 kb inversion clade</taxon>
        <taxon>NPAAA clade</taxon>
        <taxon>Hologalegina</taxon>
        <taxon>IRL clade</taxon>
        <taxon>Cicereae</taxon>
        <taxon>Cicer</taxon>
    </lineage>
</organism>
<accession>A0A1S2XHF7</accession>
<dbReference type="RefSeq" id="XP_004489420.1">
    <property type="nucleotide sequence ID" value="XM_004489363.3"/>
</dbReference>
<proteinExistence type="predicted"/>
<reference evidence="2" key="2">
    <citation type="submission" date="2025-08" db="UniProtKB">
        <authorList>
            <consortium name="RefSeq"/>
        </authorList>
    </citation>
    <scope>IDENTIFICATION</scope>
    <source>
        <tissue evidence="2">Etiolated seedlings</tissue>
    </source>
</reference>
<dbReference type="GeneID" id="101496038"/>
<dbReference type="KEGG" id="cam:101496038"/>
<name>A0A1S2XHF7_CICAR</name>
<reference evidence="1" key="1">
    <citation type="journal article" date="2013" name="Nat. Biotechnol.">
        <title>Draft genome sequence of chickpea (Cicer arietinum) provides a resource for trait improvement.</title>
        <authorList>
            <person name="Varshney R.K."/>
            <person name="Song C."/>
            <person name="Saxena R.K."/>
            <person name="Azam S."/>
            <person name="Yu S."/>
            <person name="Sharpe A.G."/>
            <person name="Cannon S."/>
            <person name="Baek J."/>
            <person name="Rosen B.D."/>
            <person name="Tar'an B."/>
            <person name="Millan T."/>
            <person name="Zhang X."/>
            <person name="Ramsay L.D."/>
            <person name="Iwata A."/>
            <person name="Wang Y."/>
            <person name="Nelson W."/>
            <person name="Farmer A.D."/>
            <person name="Gaur P.M."/>
            <person name="Soderlund C."/>
            <person name="Penmetsa R.V."/>
            <person name="Xu C."/>
            <person name="Bharti A.K."/>
            <person name="He W."/>
            <person name="Winter P."/>
            <person name="Zhao S."/>
            <person name="Hane J.K."/>
            <person name="Carrasquilla-Garcia N."/>
            <person name="Condie J.A."/>
            <person name="Upadhyaya H.D."/>
            <person name="Luo M.C."/>
            <person name="Thudi M."/>
            <person name="Gowda C.L."/>
            <person name="Singh N.P."/>
            <person name="Lichtenzveig J."/>
            <person name="Gali K.K."/>
            <person name="Rubio J."/>
            <person name="Nadarajan N."/>
            <person name="Dolezel J."/>
            <person name="Bansal K.C."/>
            <person name="Xu X."/>
            <person name="Edwards D."/>
            <person name="Zhang G."/>
            <person name="Kahl G."/>
            <person name="Gil J."/>
            <person name="Singh K.B."/>
            <person name="Datta S.K."/>
            <person name="Jackson S.A."/>
            <person name="Wang J."/>
            <person name="Cook D.R."/>
        </authorList>
    </citation>
    <scope>NUCLEOTIDE SEQUENCE [LARGE SCALE GENOMIC DNA]</scope>
    <source>
        <strain evidence="1">cv. CDC Frontier</strain>
    </source>
</reference>
<gene>
    <name evidence="2" type="primary">LOC101496038</name>
</gene>
<evidence type="ECO:0000313" key="1">
    <source>
        <dbReference type="Proteomes" id="UP000087171"/>
    </source>
</evidence>
<dbReference type="AlphaFoldDB" id="A0A1S2XHF7"/>
<protein>
    <submittedName>
        <fullName evidence="2">Uncharacterized protein LOC101496038</fullName>
    </submittedName>
</protein>
<dbReference type="PaxDb" id="3827-XP_004489420.1"/>
<keyword evidence="1" id="KW-1185">Reference proteome</keyword>
<sequence length="236" mass="27982">MASILMVPWQPLLVLKKKHSDFHTKRPSYSLIKNERTSSFNYKSTLNVPFYELPGASFDQYMDDKVRVVRAVFPDKGKTKQLNEEEWRINMPPIQCLFLNVQPTADVKLIFKSNGEDYPPNIPHHISKILELHFIRWELRGLNAFYNDPYHFSLDVRGTIYPERRGKHSWLKNQMEMNISFIVSPTMIFVPEHVLQDALELVFQTLWKEMKHELHGRLLADYNNFKRYNKSNKNSL</sequence>